<keyword evidence="4" id="KW-0813">Transport</keyword>
<keyword evidence="7" id="KW-0732">Signal</keyword>
<evidence type="ECO:0000256" key="2">
    <source>
        <dbReference type="ARBA" id="ARBA00006833"/>
    </source>
</evidence>
<evidence type="ECO:0000256" key="7">
    <source>
        <dbReference type="ARBA" id="ARBA00022729"/>
    </source>
</evidence>
<evidence type="ECO:0000256" key="10">
    <source>
        <dbReference type="ARBA" id="ARBA00022989"/>
    </source>
</evidence>
<dbReference type="AlphaFoldDB" id="A0A151ZBF5"/>
<keyword evidence="9" id="KW-0106">Calcium</keyword>
<keyword evidence="5" id="KW-0109">Calcium transport</keyword>
<evidence type="ECO:0000313" key="16">
    <source>
        <dbReference type="EMBL" id="KYQ91280.1"/>
    </source>
</evidence>
<dbReference type="EMBL" id="LODT01000035">
    <property type="protein sequence ID" value="KYQ91280.1"/>
    <property type="molecule type" value="Genomic_DNA"/>
</dbReference>
<name>A0A151ZBF5_TIELA</name>
<dbReference type="STRING" id="361077.A0A151ZBF5"/>
<comment type="similarity">
    <text evidence="2">Belongs to the SARAF family.</text>
</comment>
<dbReference type="InterPro" id="IPR009567">
    <property type="entry name" value="SARAF"/>
</dbReference>
<evidence type="ECO:0000256" key="12">
    <source>
        <dbReference type="ARBA" id="ARBA00023136"/>
    </source>
</evidence>
<feature type="transmembrane region" description="Helical" evidence="15">
    <location>
        <begin position="108"/>
        <end position="125"/>
    </location>
</feature>
<evidence type="ECO:0000256" key="9">
    <source>
        <dbReference type="ARBA" id="ARBA00022837"/>
    </source>
</evidence>
<evidence type="ECO:0000256" key="13">
    <source>
        <dbReference type="ARBA" id="ARBA00031116"/>
    </source>
</evidence>
<comment type="caution">
    <text evidence="16">The sequence shown here is derived from an EMBL/GenBank/DDBJ whole genome shotgun (WGS) entry which is preliminary data.</text>
</comment>
<organism evidence="16 17">
    <name type="scientific">Tieghemostelium lacteum</name>
    <name type="common">Slime mold</name>
    <name type="synonym">Dictyostelium lacteum</name>
    <dbReference type="NCBI Taxonomy" id="361077"/>
    <lineage>
        <taxon>Eukaryota</taxon>
        <taxon>Amoebozoa</taxon>
        <taxon>Evosea</taxon>
        <taxon>Eumycetozoa</taxon>
        <taxon>Dictyostelia</taxon>
        <taxon>Dictyosteliales</taxon>
        <taxon>Raperosteliaceae</taxon>
        <taxon>Tieghemostelium</taxon>
    </lineage>
</organism>
<dbReference type="InterPro" id="IPR036770">
    <property type="entry name" value="Ankyrin_rpt-contain_sf"/>
</dbReference>
<reference evidence="16 17" key="1">
    <citation type="submission" date="2015-12" db="EMBL/GenBank/DDBJ databases">
        <title>Dictyostelia acquired genes for synthesis and detection of signals that induce cell-type specialization by lateral gene transfer from prokaryotes.</title>
        <authorList>
            <person name="Gloeckner G."/>
            <person name="Schaap P."/>
        </authorList>
    </citation>
    <scope>NUCLEOTIDE SEQUENCE [LARGE SCALE GENOMIC DNA]</scope>
    <source>
        <strain evidence="16 17">TK</strain>
    </source>
</reference>
<dbReference type="SUPFAM" id="SSF140860">
    <property type="entry name" value="Pseudo ankyrin repeat-like"/>
    <property type="match status" value="1"/>
</dbReference>
<comment type="subcellular location">
    <subcellularLocation>
        <location evidence="1">Endoplasmic reticulum membrane</location>
        <topology evidence="1">Single-pass type I membrane protein</topology>
    </subcellularLocation>
</comment>
<evidence type="ECO:0000256" key="15">
    <source>
        <dbReference type="SAM" id="Phobius"/>
    </source>
</evidence>
<evidence type="ECO:0000256" key="6">
    <source>
        <dbReference type="ARBA" id="ARBA00022692"/>
    </source>
</evidence>
<protein>
    <recommendedName>
        <fullName evidence="3">Store-operated calcium entry-associated regulatory factor</fullName>
    </recommendedName>
    <alternativeName>
        <fullName evidence="13">Transmembrane protein 66</fullName>
    </alternativeName>
</protein>
<dbReference type="PANTHER" id="PTHR15929">
    <property type="entry name" value="STORE-OPERATED CALCIUM ENTRY-ASSOCIATED REGULATORY FACTOR"/>
    <property type="match status" value="1"/>
</dbReference>
<evidence type="ECO:0000256" key="3">
    <source>
        <dbReference type="ARBA" id="ARBA00016584"/>
    </source>
</evidence>
<keyword evidence="12 15" id="KW-0472">Membrane</keyword>
<dbReference type="FunCoup" id="A0A151ZBF5">
    <property type="interactions" value="170"/>
</dbReference>
<evidence type="ECO:0000313" key="17">
    <source>
        <dbReference type="Proteomes" id="UP000076078"/>
    </source>
</evidence>
<evidence type="ECO:0000256" key="1">
    <source>
        <dbReference type="ARBA" id="ARBA00004115"/>
    </source>
</evidence>
<evidence type="ECO:0000256" key="11">
    <source>
        <dbReference type="ARBA" id="ARBA00023065"/>
    </source>
</evidence>
<keyword evidence="8" id="KW-0256">Endoplasmic reticulum</keyword>
<dbReference type="OrthoDB" id="20303at2759"/>
<dbReference type="PANTHER" id="PTHR15929:SF0">
    <property type="entry name" value="STORE-OPERATED CALCIUM ENTRY-ASSOCIATED REGULATORY FACTOR"/>
    <property type="match status" value="1"/>
</dbReference>
<keyword evidence="11" id="KW-0406">Ion transport</keyword>
<evidence type="ECO:0000256" key="14">
    <source>
        <dbReference type="SAM" id="MobiDB-lite"/>
    </source>
</evidence>
<keyword evidence="10 15" id="KW-1133">Transmembrane helix</keyword>
<evidence type="ECO:0000256" key="4">
    <source>
        <dbReference type="ARBA" id="ARBA00022448"/>
    </source>
</evidence>
<dbReference type="SUPFAM" id="SSF48403">
    <property type="entry name" value="Ankyrin repeat"/>
    <property type="match status" value="1"/>
</dbReference>
<keyword evidence="6 15" id="KW-0812">Transmembrane</keyword>
<keyword evidence="17" id="KW-1185">Reference proteome</keyword>
<dbReference type="Proteomes" id="UP000076078">
    <property type="component" value="Unassembled WGS sequence"/>
</dbReference>
<sequence length="959" mass="111905">MTTGRRSSPVLQLQCTGGSAQSEYSLKPKVVQCKNVGFDGVDVQWECTANLDTTVQLGKLDVSCEGYNHPDDPYILAGSCGLSYELEYTNPSKKSAFYQNQNNESGSIFGWVVLCGFILFFVYILTRPSPAGTYQGAQPYGSGGNGYPPQPPYGPGNYDPNYGAGPGTGAYPNLYPQYPQYPQAGCVPPPQQQGWRPGFWSGAGLGYLFGRNTGYNNHYYQSRPYVPTPTPHYTQPTSSSYSSSRPSVHYVRQYYIENDIKSYRFINLPISYFFPPVQLVLPEGTRQKRTVDFRYRLKYHLERGYNEIEKILEITESDIETIYLNCTDIETFKFFLKVYQQDFSTYLFQNPTLLFKSPCHDILKFVVIEYSQLLEKHAEFQIAKSLDPNFPIEYLYQNLTCIHSNFHMHYDFLGLSAHSDTSQNMDFLYDSIYNEDKLRYQVAGKLLQNLLISGRVELFEMALEKQYIPSGYKFHEFDIQPLPVNITTKFTLQHFHLLKRFHELFQYPYQPIYSISSILSCNTSEPIEYVYKNFPSMDSNYLFSCFTKTSSSASYLFFMEKGIKKKLQLEYFLYPYIANDLQCVKATPLEYLTNCRSLINVTNLNVIQHVMQKTSTVLNDLDIMLPMFGGQMSILRYLWEFTRTRVKFGAHSLYYAIKGNQFEMVKFLVEKGIKLQFNALALLLVSGNEEILEYLYKYDRLQFLSELGNLLKYTFNVPGLFHIKSFFFLAKVGQGDMVSHVSYYESKYFGNCNILEYYLTHSHLPSVLMPSRKNILLERSVKSGDFKLLKLINEHRDNPKLIYHNRFRSQISQVIILKLKNFKMILYLFQHNHLKMKHLSIMVKYCEFYKDFKIIRYLIEMYKDDPIKQHQIFYQSIRISILQNYEYMNIATSTKNSLLNFYQMDMKFNVNSELVTKSTSKTFLKKQLFPHLKTEFTRSITPNLKEYIENQQILKICFK</sequence>
<dbReference type="GO" id="GO:0006816">
    <property type="term" value="P:calcium ion transport"/>
    <property type="evidence" value="ECO:0007669"/>
    <property type="project" value="UniProtKB-KW"/>
</dbReference>
<dbReference type="GO" id="GO:2001256">
    <property type="term" value="P:regulation of store-operated calcium entry"/>
    <property type="evidence" value="ECO:0007669"/>
    <property type="project" value="InterPro"/>
</dbReference>
<accession>A0A151ZBF5</accession>
<gene>
    <name evidence="16" type="ORF">DLAC_08219</name>
</gene>
<proteinExistence type="inferred from homology"/>
<dbReference type="InParanoid" id="A0A151ZBF5"/>
<evidence type="ECO:0000256" key="5">
    <source>
        <dbReference type="ARBA" id="ARBA00022568"/>
    </source>
</evidence>
<evidence type="ECO:0000256" key="8">
    <source>
        <dbReference type="ARBA" id="ARBA00022824"/>
    </source>
</evidence>
<feature type="region of interest" description="Disordered" evidence="14">
    <location>
        <begin position="142"/>
        <end position="161"/>
    </location>
</feature>
<dbReference type="GO" id="GO:0005789">
    <property type="term" value="C:endoplasmic reticulum membrane"/>
    <property type="evidence" value="ECO:0007669"/>
    <property type="project" value="UniProtKB-SubCell"/>
</dbReference>
<dbReference type="Pfam" id="PF06682">
    <property type="entry name" value="SARAF"/>
    <property type="match status" value="1"/>
</dbReference>